<evidence type="ECO:0000256" key="1">
    <source>
        <dbReference type="SAM" id="SignalP"/>
    </source>
</evidence>
<accession>A0AAN8PRL6</accession>
<organism evidence="2 3">
    <name type="scientific">Arthrobotrys conoides</name>
    <dbReference type="NCBI Taxonomy" id="74498"/>
    <lineage>
        <taxon>Eukaryota</taxon>
        <taxon>Fungi</taxon>
        <taxon>Dikarya</taxon>
        <taxon>Ascomycota</taxon>
        <taxon>Pezizomycotina</taxon>
        <taxon>Orbiliomycetes</taxon>
        <taxon>Orbiliales</taxon>
        <taxon>Orbiliaceae</taxon>
        <taxon>Arthrobotrys</taxon>
    </lineage>
</organism>
<keyword evidence="1" id="KW-0732">Signal</keyword>
<evidence type="ECO:0000313" key="2">
    <source>
        <dbReference type="EMBL" id="KAK6520842.1"/>
    </source>
</evidence>
<protein>
    <submittedName>
        <fullName evidence="2">Uncharacterized protein</fullName>
    </submittedName>
</protein>
<sequence length="219" mass="23536">MRKQFPWLTLLWLRFSHAADLDAGAAITLTQANETAIKIAQDGTAGIDIDDRQVAQKILTTSTYTSYLITMETVTTPTTITSFYSGLGETGSPSTVRSTSTAASSMAPTGTCSMPPTVTAPCIISSNGECVKDYYNALQSCYKDGTFSTLKNIAQHVIECQNELGDNGSYNGFKDCSHNSLKTQLNITGTINRRSLTPDGSVMMMRDGVGQPLDSYGIL</sequence>
<dbReference type="Proteomes" id="UP001307849">
    <property type="component" value="Unassembled WGS sequence"/>
</dbReference>
<comment type="caution">
    <text evidence="2">The sequence shown here is derived from an EMBL/GenBank/DDBJ whole genome shotgun (WGS) entry which is preliminary data.</text>
</comment>
<dbReference type="EMBL" id="JAVHJM010000001">
    <property type="protein sequence ID" value="KAK6520842.1"/>
    <property type="molecule type" value="Genomic_DNA"/>
</dbReference>
<reference evidence="2 3" key="1">
    <citation type="submission" date="2019-10" db="EMBL/GenBank/DDBJ databases">
        <authorList>
            <person name="Palmer J.M."/>
        </authorList>
    </citation>
    <scope>NUCLEOTIDE SEQUENCE [LARGE SCALE GENOMIC DNA]</scope>
    <source>
        <strain evidence="2 3">TWF506</strain>
    </source>
</reference>
<feature type="chain" id="PRO_5043017461" evidence="1">
    <location>
        <begin position="19"/>
        <end position="219"/>
    </location>
</feature>
<keyword evidence="3" id="KW-1185">Reference proteome</keyword>
<gene>
    <name evidence="2" type="ORF">TWF506_001085</name>
</gene>
<proteinExistence type="predicted"/>
<feature type="signal peptide" evidence="1">
    <location>
        <begin position="1"/>
        <end position="18"/>
    </location>
</feature>
<dbReference type="AlphaFoldDB" id="A0AAN8PRL6"/>
<evidence type="ECO:0000313" key="3">
    <source>
        <dbReference type="Proteomes" id="UP001307849"/>
    </source>
</evidence>
<name>A0AAN8PRL6_9PEZI</name>